<protein>
    <submittedName>
        <fullName evidence="1">Uncharacterized protein</fullName>
    </submittedName>
</protein>
<sequence>MYVEQDNKVHFDKSDLIDPVIPSPFWEKPSIIMTNPEVQIIAENCDNGKNAQADESYRLEHQPIFDTYTGIDKNINDVIMMLLENTNKSNESNHK</sequence>
<dbReference type="AlphaFoldDB" id="A0A174KZM8"/>
<gene>
    <name evidence="1" type="ORF">ERS852497_02054</name>
</gene>
<organism evidence="1 2">
    <name type="scientific">Agathobacter rectalis</name>
    <dbReference type="NCBI Taxonomy" id="39491"/>
    <lineage>
        <taxon>Bacteria</taxon>
        <taxon>Bacillati</taxon>
        <taxon>Bacillota</taxon>
        <taxon>Clostridia</taxon>
        <taxon>Lachnospirales</taxon>
        <taxon>Lachnospiraceae</taxon>
        <taxon>Agathobacter</taxon>
    </lineage>
</organism>
<accession>A0A174KZM8</accession>
<dbReference type="EMBL" id="CZAJ01000019">
    <property type="protein sequence ID" value="CUP15328.1"/>
    <property type="molecule type" value="Genomic_DNA"/>
</dbReference>
<dbReference type="Proteomes" id="UP000095602">
    <property type="component" value="Unassembled WGS sequence"/>
</dbReference>
<dbReference type="RefSeq" id="WP_055274207.1">
    <property type="nucleotide sequence ID" value="NZ_CZAJ01000019.1"/>
</dbReference>
<name>A0A174KZM8_9FIRM</name>
<evidence type="ECO:0000313" key="1">
    <source>
        <dbReference type="EMBL" id="CUP15328.1"/>
    </source>
</evidence>
<evidence type="ECO:0000313" key="2">
    <source>
        <dbReference type="Proteomes" id="UP000095602"/>
    </source>
</evidence>
<proteinExistence type="predicted"/>
<reference evidence="1 2" key="1">
    <citation type="submission" date="2015-09" db="EMBL/GenBank/DDBJ databases">
        <authorList>
            <consortium name="Pathogen Informatics"/>
        </authorList>
    </citation>
    <scope>NUCLEOTIDE SEQUENCE [LARGE SCALE GENOMIC DNA]</scope>
    <source>
        <strain evidence="1 2">2789STDY5834884</strain>
    </source>
</reference>